<dbReference type="InterPro" id="IPR051731">
    <property type="entry name" value="DENND11/AVL9_GEFs"/>
</dbReference>
<protein>
    <submittedName>
        <fullName evidence="4">UDENN domain-containing protein</fullName>
    </submittedName>
</protein>
<dbReference type="Proteomes" id="UP000046393">
    <property type="component" value="Unplaced"/>
</dbReference>
<dbReference type="PANTHER" id="PTHR31017">
    <property type="entry name" value="LATE SECRETORY PATHWAY PROTEIN AVL9-RELATED"/>
    <property type="match status" value="1"/>
</dbReference>
<dbReference type="InterPro" id="IPR018307">
    <property type="entry name" value="ABL9/DENND6_dom"/>
</dbReference>
<evidence type="ECO:0000313" key="4">
    <source>
        <dbReference type="WBParaSite" id="SMUV_0000063401-mRNA-1"/>
    </source>
</evidence>
<accession>A0A0N5A965</accession>
<dbReference type="WBParaSite" id="SMUV_0000063401-mRNA-1">
    <property type="protein sequence ID" value="SMUV_0000063401-mRNA-1"/>
    <property type="gene ID" value="SMUV_0000063401"/>
</dbReference>
<dbReference type="PANTHER" id="PTHR31017:SF1">
    <property type="entry name" value="LATE SECRETORY PATHWAY PROTEIN AVL9 HOMOLOG"/>
    <property type="match status" value="1"/>
</dbReference>
<dbReference type="PROSITE" id="PS50211">
    <property type="entry name" value="DENN"/>
    <property type="match status" value="1"/>
</dbReference>
<feature type="domain" description="UDENN" evidence="2">
    <location>
        <begin position="9"/>
        <end position="486"/>
    </location>
</feature>
<name>A0A0N5A965_9BILA</name>
<evidence type="ECO:0000256" key="1">
    <source>
        <dbReference type="ARBA" id="ARBA00038178"/>
    </source>
</evidence>
<proteinExistence type="inferred from homology"/>
<sequence length="486" mass="53838">MSECDYTIFFFISVTLYALMSSIQIEYCYPPLSSDGSVPLAWQNLPTLALPDGAHNVEQDIIYFLLPSLSNPNRAVFGISCCRQMQAEDLINRSNDVTRNTVQKSVCVISTIPLYGVLTAKLELITRAYFNERDFEKVVFFITPAHRLCETMLSLVSLVPRLLEEGLFQAAEYCKVTDLQPGTSTVSECRGSNCERMSDDATAVDCEAVTNAADKVTVADEAEEVEKFFEKTDDSTTAASSDFEITSHFNLETDTYGFPPSIFTKGSLFHPYLSISYLDVIRSVTTRAYCIGVTNALFVQRRNTVDAIITINENDEGVIELVNDDLKKILSLTAADLRFADFIIKRVQLNTSVADWDGSDDWIRLQTRAYLLSLIATAKSNLKDSVTDFNEAFVSDWKLTNNYRIWSSGEYPDLASALPGHIFPGGAGVADVLLKVQHSGIPDGGKRLITAMTSTGKFISERGMKVKSSISSWFQGGSSTTHSEFQ</sequence>
<evidence type="ECO:0000259" key="2">
    <source>
        <dbReference type="PROSITE" id="PS50211"/>
    </source>
</evidence>
<dbReference type="GO" id="GO:0005737">
    <property type="term" value="C:cytoplasm"/>
    <property type="evidence" value="ECO:0007669"/>
    <property type="project" value="TreeGrafter"/>
</dbReference>
<dbReference type="InterPro" id="IPR037516">
    <property type="entry name" value="Tripartite_DENN"/>
</dbReference>
<organism evidence="3 4">
    <name type="scientific">Syphacia muris</name>
    <dbReference type="NCBI Taxonomy" id="451379"/>
    <lineage>
        <taxon>Eukaryota</taxon>
        <taxon>Metazoa</taxon>
        <taxon>Ecdysozoa</taxon>
        <taxon>Nematoda</taxon>
        <taxon>Chromadorea</taxon>
        <taxon>Rhabditida</taxon>
        <taxon>Spirurina</taxon>
        <taxon>Oxyuridomorpha</taxon>
        <taxon>Oxyuroidea</taxon>
        <taxon>Oxyuridae</taxon>
        <taxon>Syphacia</taxon>
    </lineage>
</organism>
<dbReference type="AlphaFoldDB" id="A0A0N5A965"/>
<dbReference type="Pfam" id="PF09794">
    <property type="entry name" value="Avl9"/>
    <property type="match status" value="1"/>
</dbReference>
<keyword evidence="3" id="KW-1185">Reference proteome</keyword>
<evidence type="ECO:0000313" key="3">
    <source>
        <dbReference type="Proteomes" id="UP000046393"/>
    </source>
</evidence>
<reference evidence="4" key="1">
    <citation type="submission" date="2017-02" db="UniProtKB">
        <authorList>
            <consortium name="WormBaseParasite"/>
        </authorList>
    </citation>
    <scope>IDENTIFICATION</scope>
</reference>
<comment type="similarity">
    <text evidence="1">Belongs to the AVL9 family.</text>
</comment>